<evidence type="ECO:0000256" key="13">
    <source>
        <dbReference type="ARBA" id="ARBA00022989"/>
    </source>
</evidence>
<keyword evidence="16" id="KW-0030">Aminoacyl-tRNA synthetase</keyword>
<dbReference type="GO" id="GO:0000139">
    <property type="term" value="C:Golgi membrane"/>
    <property type="evidence" value="ECO:0007669"/>
    <property type="project" value="UniProtKB-SubCell"/>
</dbReference>
<dbReference type="InterPro" id="IPR004154">
    <property type="entry name" value="Anticodon-bd"/>
</dbReference>
<dbReference type="Pfam" id="PF13393">
    <property type="entry name" value="tRNA-synt_His"/>
    <property type="match status" value="1"/>
</dbReference>
<keyword evidence="15" id="KW-0472">Membrane</keyword>
<evidence type="ECO:0000256" key="21">
    <source>
        <dbReference type="SAM" id="SignalP"/>
    </source>
</evidence>
<keyword evidence="12" id="KW-0735">Signal-anchor</keyword>
<evidence type="ECO:0000256" key="20">
    <source>
        <dbReference type="SAM" id="MobiDB-lite"/>
    </source>
</evidence>
<dbReference type="InterPro" id="IPR038578">
    <property type="entry name" value="GT29-like_sf"/>
</dbReference>
<dbReference type="InterPro" id="IPR015807">
    <property type="entry name" value="His-tRNA-ligase"/>
</dbReference>
<evidence type="ECO:0000256" key="9">
    <source>
        <dbReference type="ARBA" id="ARBA00022741"/>
    </source>
</evidence>
<evidence type="ECO:0000256" key="15">
    <source>
        <dbReference type="ARBA" id="ARBA00023136"/>
    </source>
</evidence>
<dbReference type="CDD" id="cd00773">
    <property type="entry name" value="HisRS-like_core"/>
    <property type="match status" value="1"/>
</dbReference>
<proteinExistence type="inferred from homology"/>
<evidence type="ECO:0000256" key="8">
    <source>
        <dbReference type="ARBA" id="ARBA00022692"/>
    </source>
</evidence>
<dbReference type="eggNOG" id="KOG1936">
    <property type="taxonomic scope" value="Eukaryota"/>
</dbReference>
<gene>
    <name evidence="23" type="ordered locus">Bathy12g03250</name>
</gene>
<comment type="catalytic activity">
    <reaction evidence="19">
        <text>tRNA(His) + L-histidine + ATP = L-histidyl-tRNA(His) + AMP + diphosphate + H(+)</text>
        <dbReference type="Rhea" id="RHEA:17313"/>
        <dbReference type="Rhea" id="RHEA-COMP:9665"/>
        <dbReference type="Rhea" id="RHEA-COMP:9689"/>
        <dbReference type="ChEBI" id="CHEBI:15378"/>
        <dbReference type="ChEBI" id="CHEBI:30616"/>
        <dbReference type="ChEBI" id="CHEBI:33019"/>
        <dbReference type="ChEBI" id="CHEBI:57595"/>
        <dbReference type="ChEBI" id="CHEBI:78442"/>
        <dbReference type="ChEBI" id="CHEBI:78527"/>
        <dbReference type="ChEBI" id="CHEBI:456215"/>
        <dbReference type="EC" id="6.1.1.21"/>
    </reaction>
</comment>
<dbReference type="GeneID" id="19012567"/>
<evidence type="ECO:0000256" key="10">
    <source>
        <dbReference type="ARBA" id="ARBA00022840"/>
    </source>
</evidence>
<dbReference type="PANTHER" id="PTHR43707">
    <property type="entry name" value="HISTIDYL-TRNA SYNTHETASE"/>
    <property type="match status" value="1"/>
</dbReference>
<dbReference type="OrthoDB" id="1906957at2759"/>
<evidence type="ECO:0000256" key="6">
    <source>
        <dbReference type="ARBA" id="ARBA00022676"/>
    </source>
</evidence>
<dbReference type="GO" id="GO:0004821">
    <property type="term" value="F:histidine-tRNA ligase activity"/>
    <property type="evidence" value="ECO:0007669"/>
    <property type="project" value="UniProtKB-EC"/>
</dbReference>
<evidence type="ECO:0000256" key="19">
    <source>
        <dbReference type="ARBA" id="ARBA00047639"/>
    </source>
</evidence>
<sequence>MSVRRRCYYHHHCVLLLVKLAFVLFLCAEDESNERRATLFVSGAKPSPRGKGGKGKGKDSIGLEELKTKLSIAESAIAKVTQELVARGEDIGEKKKIMMKGDSEEEKEEEEEEKNNDNNKKRVEYVSSWGSLNNHFQYVSDTYNDYFGNNNKKGGSGASLSSALFGGGGDRNRGNSDDNSRVAGEGEEKSSSNNDDDDDDSGDKNNEGEISSSSCSPSCSKYHRCVDGKCRCPVLYSGPNCTENGFERAIDTNVFEKEKVIKCAMGVNHDPFYSQYEEKYGEKADRKMRVAHILRSRFIATTKESAPDLPDLLPFNTCAVVGSNGNIENNKNYGKDIDTHDVVIRFNDAPTVGYESVVGAKTTIRIQNSDFCAKGERGSKNFGNEVCVHYTASPPDKMCERDKSKGGKGGSSAGNGSCRLVYPSHRDSKYIFWYWKLNKIKGVEDLSCAENQKLGKKCNMLKMSAGYYGIQLALNLCGKVNLYGFGTSRETRETKHYFVKKSASWDRKGWAQRHHWSYERFCIDAFEDGLIDGLKVNPCSIYSAQRAKRDFLSTNINTFSSFLSNRFFFKNLKKSSKHWIKETKMLSSVSSKFLFRTHHQWPNYYRRHHAQYVLKRTTLRALSSTAEGGGGNGGGRSVTTQTANVDAKKSNAQQQQQSQIELNPPKGTRDFPPEEMRKRNWLFDSFRQTALLFGFEEFDAPVLESEALFTRKAGEEIQGQLYNFSDKGDRRVSLRPELTPSLARLIMQKGKSLAVPAKWFAIGQCWRYERMTRGRRREHYQWNMDIVGVEGVEAEVELLSAICHFFASVGITSEDVGIKVNSRKVLARVMEKAGVPEEIFANVCVVVDKIEKLPREKIIEELREVGLNEEATQSVLTCMETNSLEGLKSLLGEEDECAKEMEKLFVLARAYGIEDWLVFDASVVRGLAYYTGVVFEGFDRRGELRAICGGGRYDGLISTLGGEYTPMVGFGFGDAVIVELLKDRGLMPEEALKTMNVDDVVFSMDESCRETAMRAASVLRKNGRRVDVVLEDGKKSKWTFKHAERVGAKRLLTIGKKEQEEGIVKVKNLETREEVDVSLDKLA</sequence>
<evidence type="ECO:0000313" key="24">
    <source>
        <dbReference type="Proteomes" id="UP000198341"/>
    </source>
</evidence>
<comment type="similarity">
    <text evidence="2">Belongs to the glycosyltransferase 29 family.</text>
</comment>
<evidence type="ECO:0000256" key="1">
    <source>
        <dbReference type="ARBA" id="ARBA00004323"/>
    </source>
</evidence>
<dbReference type="PROSITE" id="PS50862">
    <property type="entry name" value="AA_TRNA_LIGASE_II"/>
    <property type="match status" value="1"/>
</dbReference>
<feature type="region of interest" description="Disordered" evidence="20">
    <location>
        <begin position="162"/>
        <end position="220"/>
    </location>
</feature>
<keyword evidence="9" id="KW-0547">Nucleotide-binding</keyword>
<evidence type="ECO:0000256" key="7">
    <source>
        <dbReference type="ARBA" id="ARBA00022679"/>
    </source>
</evidence>
<evidence type="ECO:0000256" key="11">
    <source>
        <dbReference type="ARBA" id="ARBA00022917"/>
    </source>
</evidence>
<dbReference type="STRING" id="41875.K8EM54"/>
<evidence type="ECO:0000256" key="3">
    <source>
        <dbReference type="ARBA" id="ARBA00008226"/>
    </source>
</evidence>
<dbReference type="GO" id="GO:0006427">
    <property type="term" value="P:histidyl-tRNA aminoacylation"/>
    <property type="evidence" value="ECO:0007669"/>
    <property type="project" value="InterPro"/>
</dbReference>
<evidence type="ECO:0000256" key="2">
    <source>
        <dbReference type="ARBA" id="ARBA00006003"/>
    </source>
</evidence>
<dbReference type="EMBL" id="FO082267">
    <property type="protein sequence ID" value="CCO19054.1"/>
    <property type="molecule type" value="Genomic_DNA"/>
</dbReference>
<dbReference type="GO" id="GO:0008373">
    <property type="term" value="F:sialyltransferase activity"/>
    <property type="evidence" value="ECO:0007669"/>
    <property type="project" value="InterPro"/>
</dbReference>
<evidence type="ECO:0000256" key="4">
    <source>
        <dbReference type="ARBA" id="ARBA00012815"/>
    </source>
</evidence>
<comment type="subcellular location">
    <subcellularLocation>
        <location evidence="1">Golgi apparatus membrane</location>
        <topology evidence="1">Single-pass type II membrane protein</topology>
    </subcellularLocation>
</comment>
<keyword evidence="6" id="KW-0328">Glycosyltransferase</keyword>
<evidence type="ECO:0000256" key="5">
    <source>
        <dbReference type="ARBA" id="ARBA00022598"/>
    </source>
</evidence>
<evidence type="ECO:0000256" key="17">
    <source>
        <dbReference type="ARBA" id="ARBA00023180"/>
    </source>
</evidence>
<feature type="region of interest" description="Disordered" evidence="20">
    <location>
        <begin position="624"/>
        <end position="673"/>
    </location>
</feature>
<dbReference type="Gene3D" id="3.90.1480.20">
    <property type="entry name" value="Glycosyl transferase family 29"/>
    <property type="match status" value="1"/>
</dbReference>
<dbReference type="InterPro" id="IPR006195">
    <property type="entry name" value="aa-tRNA-synth_II"/>
</dbReference>
<keyword evidence="8" id="KW-0812">Transmembrane</keyword>
<dbReference type="InterPro" id="IPR001675">
    <property type="entry name" value="Glyco_trans_29"/>
</dbReference>
<dbReference type="FunFam" id="3.30.930.10:FF:000054">
    <property type="entry name" value="Histidine--tRNA ligase chloroplastic/mitochondrial"/>
    <property type="match status" value="1"/>
</dbReference>
<dbReference type="eggNOG" id="KOG2692">
    <property type="taxonomic scope" value="Eukaryota"/>
</dbReference>
<dbReference type="AlphaFoldDB" id="K8EM54"/>
<dbReference type="Pfam" id="PF03129">
    <property type="entry name" value="HGTP_anticodon"/>
    <property type="match status" value="1"/>
</dbReference>
<keyword evidence="13" id="KW-1133">Transmembrane helix</keyword>
<evidence type="ECO:0000256" key="14">
    <source>
        <dbReference type="ARBA" id="ARBA00023034"/>
    </source>
</evidence>
<dbReference type="Proteomes" id="UP000198341">
    <property type="component" value="Chromosome 12"/>
</dbReference>
<dbReference type="InterPro" id="IPR004516">
    <property type="entry name" value="HisRS/HisZ"/>
</dbReference>
<dbReference type="SUPFAM" id="SSF52954">
    <property type="entry name" value="Class II aaRS ABD-related"/>
    <property type="match status" value="1"/>
</dbReference>
<dbReference type="GO" id="GO:0005524">
    <property type="term" value="F:ATP binding"/>
    <property type="evidence" value="ECO:0007669"/>
    <property type="project" value="UniProtKB-KW"/>
</dbReference>
<evidence type="ECO:0000256" key="12">
    <source>
        <dbReference type="ARBA" id="ARBA00022968"/>
    </source>
</evidence>
<feature type="compositionally biased region" description="Gly residues" evidence="20">
    <location>
        <begin position="627"/>
        <end position="636"/>
    </location>
</feature>
<dbReference type="RefSeq" id="XP_007509939.1">
    <property type="nucleotide sequence ID" value="XM_007509877.1"/>
</dbReference>
<dbReference type="InterPro" id="IPR036621">
    <property type="entry name" value="Anticodon-bd_dom_sf"/>
</dbReference>
<evidence type="ECO:0000313" key="23">
    <source>
        <dbReference type="EMBL" id="CCO19054.1"/>
    </source>
</evidence>
<evidence type="ECO:0000259" key="22">
    <source>
        <dbReference type="PROSITE" id="PS50862"/>
    </source>
</evidence>
<feature type="region of interest" description="Disordered" evidence="20">
    <location>
        <begin position="95"/>
        <end position="119"/>
    </location>
</feature>
<evidence type="ECO:0000256" key="16">
    <source>
        <dbReference type="ARBA" id="ARBA00023146"/>
    </source>
</evidence>
<keyword evidence="11" id="KW-0648">Protein biosynthesis</keyword>
<dbReference type="PANTHER" id="PTHR43707:SF1">
    <property type="entry name" value="HISTIDINE--TRNA LIGASE, MITOCHONDRIAL-RELATED"/>
    <property type="match status" value="1"/>
</dbReference>
<feature type="compositionally biased region" description="Acidic residues" evidence="20">
    <location>
        <begin position="103"/>
        <end position="114"/>
    </location>
</feature>
<organism evidence="23 24">
    <name type="scientific">Bathycoccus prasinos</name>
    <dbReference type="NCBI Taxonomy" id="41875"/>
    <lineage>
        <taxon>Eukaryota</taxon>
        <taxon>Viridiplantae</taxon>
        <taxon>Chlorophyta</taxon>
        <taxon>Mamiellophyceae</taxon>
        <taxon>Mamiellales</taxon>
        <taxon>Bathycoccaceae</taxon>
        <taxon>Bathycoccus</taxon>
    </lineage>
</organism>
<name>K8EM54_9CHLO</name>
<dbReference type="SUPFAM" id="SSF55681">
    <property type="entry name" value="Class II aaRS and biotin synthetases"/>
    <property type="match status" value="1"/>
</dbReference>
<dbReference type="Gene3D" id="3.30.930.10">
    <property type="entry name" value="Bira Bifunctional Protein, Domain 2"/>
    <property type="match status" value="1"/>
</dbReference>
<feature type="compositionally biased region" description="Low complexity" evidence="20">
    <location>
        <begin position="211"/>
        <end position="220"/>
    </location>
</feature>
<reference evidence="23 24" key="1">
    <citation type="submission" date="2011-10" db="EMBL/GenBank/DDBJ databases">
        <authorList>
            <person name="Genoscope - CEA"/>
        </authorList>
    </citation>
    <scope>NUCLEOTIDE SEQUENCE [LARGE SCALE GENOMIC DNA]</scope>
    <source>
        <strain evidence="23 24">RCC 1105</strain>
    </source>
</reference>
<dbReference type="InterPro" id="IPR041715">
    <property type="entry name" value="HisRS-like_core"/>
</dbReference>
<dbReference type="InterPro" id="IPR045864">
    <property type="entry name" value="aa-tRNA-synth_II/BPL/LPL"/>
</dbReference>
<dbReference type="HAMAP" id="MF_00127">
    <property type="entry name" value="His_tRNA_synth"/>
    <property type="match status" value="1"/>
</dbReference>
<feature type="signal peptide" evidence="21">
    <location>
        <begin position="1"/>
        <end position="28"/>
    </location>
</feature>
<keyword evidence="24" id="KW-1185">Reference proteome</keyword>
<dbReference type="Gene3D" id="3.40.50.800">
    <property type="entry name" value="Anticodon-binding domain"/>
    <property type="match status" value="1"/>
</dbReference>
<evidence type="ECO:0000256" key="18">
    <source>
        <dbReference type="ARBA" id="ARBA00030619"/>
    </source>
</evidence>
<keyword evidence="5" id="KW-0436">Ligase</keyword>
<feature type="compositionally biased region" description="Basic and acidic residues" evidence="20">
    <location>
        <begin position="170"/>
        <end position="190"/>
    </location>
</feature>
<keyword evidence="14" id="KW-0333">Golgi apparatus</keyword>
<dbReference type="EC" id="6.1.1.21" evidence="4"/>
<feature type="chain" id="PRO_5003919333" description="histidine--tRNA ligase" evidence="21">
    <location>
        <begin position="29"/>
        <end position="1083"/>
    </location>
</feature>
<dbReference type="KEGG" id="bpg:Bathy12g03250"/>
<feature type="domain" description="Aminoacyl-transfer RNA synthetases class-II family profile" evidence="22">
    <location>
        <begin position="686"/>
        <end position="988"/>
    </location>
</feature>
<keyword evidence="21" id="KW-0732">Signal</keyword>
<comment type="similarity">
    <text evidence="3">Belongs to the class-II aminoacyl-tRNA synthetase family.</text>
</comment>
<dbReference type="NCBIfam" id="TIGR00442">
    <property type="entry name" value="hisS"/>
    <property type="match status" value="1"/>
</dbReference>
<keyword evidence="17" id="KW-0325">Glycoprotein</keyword>
<keyword evidence="7" id="KW-0808">Transferase</keyword>
<protein>
    <recommendedName>
        <fullName evidence="4">histidine--tRNA ligase</fullName>
        <ecNumber evidence="4">6.1.1.21</ecNumber>
    </recommendedName>
    <alternativeName>
        <fullName evidence="18">Histidyl-tRNA synthetase</fullName>
    </alternativeName>
</protein>
<keyword evidence="10" id="KW-0067">ATP-binding</keyword>
<dbReference type="FunFam" id="3.40.50.800:FF:000017">
    <property type="entry name" value="Histidine--tRNA ligase chloroplastic/mitochondrial"/>
    <property type="match status" value="1"/>
</dbReference>
<accession>K8EM54</accession>
<dbReference type="Pfam" id="PF00777">
    <property type="entry name" value="Glyco_transf_29"/>
    <property type="match status" value="1"/>
</dbReference>